<dbReference type="HOGENOM" id="CLU_2076676_0_0_1"/>
<sequence length="118" mass="12336">MVSQIGTSRTFFCSLRFLTLGFSFLAPCLAVASILGYESRRPTPPAPPAEAGVKNCTPGELGGRQHAGRGENGNPGAARSDAMARPRVETLASCLGQSVEQVRRGIPVGAATVPEIRI</sequence>
<feature type="region of interest" description="Disordered" evidence="1">
    <location>
        <begin position="39"/>
        <end position="83"/>
    </location>
</feature>
<accession>A0A0D3FEC4</accession>
<dbReference type="Proteomes" id="UP000026960">
    <property type="component" value="Chromosome 3"/>
</dbReference>
<evidence type="ECO:0000313" key="3">
    <source>
        <dbReference type="Proteomes" id="UP000026960"/>
    </source>
</evidence>
<name>A0A0D3FEC4_9ORYZ</name>
<evidence type="ECO:0000256" key="1">
    <source>
        <dbReference type="SAM" id="MobiDB-lite"/>
    </source>
</evidence>
<reference evidence="2" key="1">
    <citation type="journal article" date="2009" name="Rice">
        <title>De Novo Next Generation Sequencing of Plant Genomes.</title>
        <authorList>
            <person name="Rounsley S."/>
            <person name="Marri P.R."/>
            <person name="Yu Y."/>
            <person name="He R."/>
            <person name="Sisneros N."/>
            <person name="Goicoechea J.L."/>
            <person name="Lee S.J."/>
            <person name="Angelova A."/>
            <person name="Kudrna D."/>
            <person name="Luo M."/>
            <person name="Affourtit J."/>
            <person name="Desany B."/>
            <person name="Knight J."/>
            <person name="Niazi F."/>
            <person name="Egholm M."/>
            <person name="Wing R.A."/>
        </authorList>
    </citation>
    <scope>NUCLEOTIDE SEQUENCE [LARGE SCALE GENOMIC DNA]</scope>
    <source>
        <strain evidence="2">cv. IRGC 105608</strain>
    </source>
</reference>
<organism evidence="2">
    <name type="scientific">Oryza barthii</name>
    <dbReference type="NCBI Taxonomy" id="65489"/>
    <lineage>
        <taxon>Eukaryota</taxon>
        <taxon>Viridiplantae</taxon>
        <taxon>Streptophyta</taxon>
        <taxon>Embryophyta</taxon>
        <taxon>Tracheophyta</taxon>
        <taxon>Spermatophyta</taxon>
        <taxon>Magnoliopsida</taxon>
        <taxon>Liliopsida</taxon>
        <taxon>Poales</taxon>
        <taxon>Poaceae</taxon>
        <taxon>BOP clade</taxon>
        <taxon>Oryzoideae</taxon>
        <taxon>Oryzeae</taxon>
        <taxon>Oryzinae</taxon>
        <taxon>Oryza</taxon>
    </lineage>
</organism>
<dbReference type="AlphaFoldDB" id="A0A0D3FEC4"/>
<dbReference type="Gramene" id="OBART03G05180.3">
    <property type="protein sequence ID" value="OBART03G05180.3"/>
    <property type="gene ID" value="OBART03G05180"/>
</dbReference>
<reference evidence="2" key="2">
    <citation type="submission" date="2015-03" db="UniProtKB">
        <authorList>
            <consortium name="EnsemblPlants"/>
        </authorList>
    </citation>
    <scope>IDENTIFICATION</scope>
</reference>
<protein>
    <submittedName>
        <fullName evidence="2">Uncharacterized protein</fullName>
    </submittedName>
</protein>
<evidence type="ECO:0000313" key="2">
    <source>
        <dbReference type="EnsemblPlants" id="OBART03G05180.3"/>
    </source>
</evidence>
<proteinExistence type="predicted"/>
<dbReference type="EnsemblPlants" id="OBART03G05180.3">
    <property type="protein sequence ID" value="OBART03G05180.3"/>
    <property type="gene ID" value="OBART03G05180"/>
</dbReference>
<keyword evidence="3" id="KW-1185">Reference proteome</keyword>